<dbReference type="GO" id="GO:0052873">
    <property type="term" value="F:FMN reductase (NADPH) activity"/>
    <property type="evidence" value="ECO:0007669"/>
    <property type="project" value="UniProtKB-EC"/>
</dbReference>
<dbReference type="InterPro" id="IPR005025">
    <property type="entry name" value="FMN_Rdtase-like_dom"/>
</dbReference>
<keyword evidence="1" id="KW-0285">Flavoprotein</keyword>
<keyword evidence="3 5" id="KW-0560">Oxidoreductase</keyword>
<evidence type="ECO:0000256" key="3">
    <source>
        <dbReference type="ARBA" id="ARBA00023002"/>
    </source>
</evidence>
<gene>
    <name evidence="5" type="primary">ssuE</name>
    <name evidence="5" type="ORF">IC621_12555</name>
</gene>
<dbReference type="Proteomes" id="UP000626844">
    <property type="component" value="Unassembled WGS sequence"/>
</dbReference>
<dbReference type="Pfam" id="PF03358">
    <property type="entry name" value="FMN_red"/>
    <property type="match status" value="1"/>
</dbReference>
<dbReference type="PANTHER" id="PTHR43408">
    <property type="entry name" value="FMN REDUCTASE (NADPH)"/>
    <property type="match status" value="1"/>
</dbReference>
<dbReference type="EC" id="1.5.1.38" evidence="5"/>
<keyword evidence="2" id="KW-0288">FMN</keyword>
<dbReference type="SUPFAM" id="SSF52218">
    <property type="entry name" value="Flavoproteins"/>
    <property type="match status" value="1"/>
</dbReference>
<dbReference type="InterPro" id="IPR020048">
    <property type="entry name" value="NADPH-dep_FMN_reduc_SsuE"/>
</dbReference>
<feature type="domain" description="NADPH-dependent FMN reductase-like" evidence="4">
    <location>
        <begin position="4"/>
        <end position="141"/>
    </location>
</feature>
<sequence>MSDIVTIAGSPSLESRSSILLSYLGKLVENEGLSVKNISVLDVDPAVLINAQVHHPSVVEITENIQKAKGVIISSPVYKAAYSGVLKALLDLLPQDIFKGKPVYPLMVGGSKSHLLAIDFSLKPLLATLHAQTILRGVYLTDAQIEKSNLLKPIIDSELEERVNQQLHQLVKISKKLEGN</sequence>
<comment type="caution">
    <text evidence="5">The sequence shown here is derived from an EMBL/GenBank/DDBJ whole genome shotgun (WGS) entry which is preliminary data.</text>
</comment>
<organism evidence="5 6">
    <name type="scientific">Metabacillus arenae</name>
    <dbReference type="NCBI Taxonomy" id="2771434"/>
    <lineage>
        <taxon>Bacteria</taxon>
        <taxon>Bacillati</taxon>
        <taxon>Bacillota</taxon>
        <taxon>Bacilli</taxon>
        <taxon>Bacillales</taxon>
        <taxon>Bacillaceae</taxon>
        <taxon>Metabacillus</taxon>
    </lineage>
</organism>
<keyword evidence="6" id="KW-1185">Reference proteome</keyword>
<dbReference type="RefSeq" id="WP_191158663.1">
    <property type="nucleotide sequence ID" value="NZ_JACXAI010000015.1"/>
</dbReference>
<evidence type="ECO:0000313" key="6">
    <source>
        <dbReference type="Proteomes" id="UP000626844"/>
    </source>
</evidence>
<dbReference type="GO" id="GO:0046306">
    <property type="term" value="P:alkanesulfonate catabolic process"/>
    <property type="evidence" value="ECO:0007669"/>
    <property type="project" value="InterPro"/>
</dbReference>
<dbReference type="InterPro" id="IPR051814">
    <property type="entry name" value="NAD(P)H-dep_FMN_reductase"/>
</dbReference>
<evidence type="ECO:0000256" key="1">
    <source>
        <dbReference type="ARBA" id="ARBA00022630"/>
    </source>
</evidence>
<evidence type="ECO:0000313" key="5">
    <source>
        <dbReference type="EMBL" id="MBD1381065.1"/>
    </source>
</evidence>
<dbReference type="PANTHER" id="PTHR43408:SF1">
    <property type="entry name" value="FMN REDUCTASE (NADPH)"/>
    <property type="match status" value="1"/>
</dbReference>
<dbReference type="Gene3D" id="3.40.50.360">
    <property type="match status" value="1"/>
</dbReference>
<reference evidence="5" key="1">
    <citation type="submission" date="2020-09" db="EMBL/GenBank/DDBJ databases">
        <title>A novel bacterium of genus Bacillus, isolated from South China Sea.</title>
        <authorList>
            <person name="Huang H."/>
            <person name="Mo K."/>
            <person name="Hu Y."/>
        </authorList>
    </citation>
    <scope>NUCLEOTIDE SEQUENCE</scope>
    <source>
        <strain evidence="5">IB182487</strain>
    </source>
</reference>
<evidence type="ECO:0000259" key="4">
    <source>
        <dbReference type="Pfam" id="PF03358"/>
    </source>
</evidence>
<dbReference type="EMBL" id="JACXAI010000015">
    <property type="protein sequence ID" value="MBD1381065.1"/>
    <property type="molecule type" value="Genomic_DNA"/>
</dbReference>
<evidence type="ECO:0000256" key="2">
    <source>
        <dbReference type="ARBA" id="ARBA00022643"/>
    </source>
</evidence>
<dbReference type="InterPro" id="IPR029039">
    <property type="entry name" value="Flavoprotein-like_sf"/>
</dbReference>
<dbReference type="NCBIfam" id="TIGR03567">
    <property type="entry name" value="FMN_reduc_SsuE"/>
    <property type="match status" value="1"/>
</dbReference>
<dbReference type="AlphaFoldDB" id="A0A926RXU8"/>
<name>A0A926RXU8_9BACI</name>
<protein>
    <submittedName>
        <fullName evidence="5">NADPH-dependent FMN reductase</fullName>
        <ecNumber evidence="5">1.5.1.38</ecNumber>
    </submittedName>
</protein>
<proteinExistence type="predicted"/>
<accession>A0A926RXU8</accession>